<dbReference type="Pfam" id="PF00903">
    <property type="entry name" value="Glyoxalase"/>
    <property type="match status" value="1"/>
</dbReference>
<evidence type="ECO:0000313" key="2">
    <source>
        <dbReference type="EMBL" id="OJX58851.1"/>
    </source>
</evidence>
<dbReference type="InterPro" id="IPR052164">
    <property type="entry name" value="Anthracycline_SecMetBiosynth"/>
</dbReference>
<dbReference type="CDD" id="cd07247">
    <property type="entry name" value="SgaA_N_like"/>
    <property type="match status" value="1"/>
</dbReference>
<dbReference type="AlphaFoldDB" id="A0A1M3L1N2"/>
<dbReference type="PANTHER" id="PTHR33993:SF14">
    <property type="entry name" value="GB|AAF24581.1"/>
    <property type="match status" value="1"/>
</dbReference>
<feature type="domain" description="VOC" evidence="1">
    <location>
        <begin position="11"/>
        <end position="127"/>
    </location>
</feature>
<dbReference type="Gene3D" id="3.10.180.10">
    <property type="entry name" value="2,3-Dihydroxybiphenyl 1,2-Dioxygenase, domain 1"/>
    <property type="match status" value="1"/>
</dbReference>
<dbReference type="SUPFAM" id="SSF54593">
    <property type="entry name" value="Glyoxalase/Bleomycin resistance protein/Dihydroxybiphenyl dioxygenase"/>
    <property type="match status" value="1"/>
</dbReference>
<dbReference type="InterPro" id="IPR037523">
    <property type="entry name" value="VOC_core"/>
</dbReference>
<dbReference type="PANTHER" id="PTHR33993">
    <property type="entry name" value="GLYOXALASE-RELATED"/>
    <property type="match status" value="1"/>
</dbReference>
<name>A0A1M3L1N2_9BACT</name>
<evidence type="ECO:0000259" key="1">
    <source>
        <dbReference type="PROSITE" id="PS51819"/>
    </source>
</evidence>
<reference evidence="2 3" key="1">
    <citation type="submission" date="2016-09" db="EMBL/GenBank/DDBJ databases">
        <title>Genome-resolved meta-omics ties microbial dynamics to process performance in biotechnology for thiocyanate degradation.</title>
        <authorList>
            <person name="Kantor R.S."/>
            <person name="Huddy R.J."/>
            <person name="Iyer R."/>
            <person name="Thomas B.C."/>
            <person name="Brown C.T."/>
            <person name="Anantharaman K."/>
            <person name="Tringe S."/>
            <person name="Hettich R.L."/>
            <person name="Harrison S.T."/>
            <person name="Banfield J.F."/>
        </authorList>
    </citation>
    <scope>NUCLEOTIDE SEQUENCE [LARGE SCALE GENOMIC DNA]</scope>
    <source>
        <strain evidence="2">59-99</strain>
    </source>
</reference>
<accession>A0A1M3L1N2</accession>
<dbReference type="EMBL" id="MKVH01000014">
    <property type="protein sequence ID" value="OJX58851.1"/>
    <property type="molecule type" value="Genomic_DNA"/>
</dbReference>
<organism evidence="2 3">
    <name type="scientific">Candidatus Kapaibacterium thiocyanatum</name>
    <dbReference type="NCBI Taxonomy" id="1895771"/>
    <lineage>
        <taxon>Bacteria</taxon>
        <taxon>Pseudomonadati</taxon>
        <taxon>Candidatus Kapaibacteriota</taxon>
        <taxon>Candidatus Kapaibacteriia</taxon>
        <taxon>Candidatus Kapaibacteriales</taxon>
        <taxon>Candidatus Kapaibacteriaceae</taxon>
        <taxon>Candidatus Kapaibacterium</taxon>
    </lineage>
</organism>
<dbReference type="Proteomes" id="UP000184233">
    <property type="component" value="Unassembled WGS sequence"/>
</dbReference>
<dbReference type="InterPro" id="IPR004360">
    <property type="entry name" value="Glyas_Fos-R_dOase_dom"/>
</dbReference>
<evidence type="ECO:0000313" key="3">
    <source>
        <dbReference type="Proteomes" id="UP000184233"/>
    </source>
</evidence>
<dbReference type="PROSITE" id="PS51819">
    <property type="entry name" value="VOC"/>
    <property type="match status" value="1"/>
</dbReference>
<dbReference type="InterPro" id="IPR029068">
    <property type="entry name" value="Glyas_Bleomycin-R_OHBP_Dase"/>
</dbReference>
<dbReference type="STRING" id="1895771.BGO89_03565"/>
<sequence length="133" mass="14570">MSESSSSSPGRIVWQDLTVPHAEEVRDFYKDVIGWTASDHDMETYADYNMHRPDTNEIVTGVCHARGMNADIPAQWIIYVTVTDMTESVRKVNARGGAVVNGPRRIGDMLIAVIRDPAGAVLGLIQENVPSGT</sequence>
<proteinExistence type="predicted"/>
<protein>
    <recommendedName>
        <fullName evidence="1">VOC domain-containing protein</fullName>
    </recommendedName>
</protein>
<gene>
    <name evidence="2" type="ORF">BGO89_03565</name>
</gene>
<comment type="caution">
    <text evidence="2">The sequence shown here is derived from an EMBL/GenBank/DDBJ whole genome shotgun (WGS) entry which is preliminary data.</text>
</comment>